<evidence type="ECO:0000259" key="6">
    <source>
        <dbReference type="PROSITE" id="PS50977"/>
    </source>
</evidence>
<sequence length="193" mass="21484">MSRQEDQAMRRRQIAEAMWRVTVARSLEGTSMRHVAAEAGVSVGMMQHYFRTKDEMLLFALDSMTEQVSRRIGERFAELADPDDPKHQVRAALVETLPLDEERRLEAFVGCAFLTRAAVDTRFADYLRDGHRQGHAYLVEQINRGGRPCDAAEEAHVLLALVNGFTLGVLAGQCTAQQALAAVEARLDALFGP</sequence>
<keyword evidence="1" id="KW-0678">Repressor</keyword>
<dbReference type="Pfam" id="PF00440">
    <property type="entry name" value="TetR_N"/>
    <property type="match status" value="1"/>
</dbReference>
<dbReference type="InterPro" id="IPR009057">
    <property type="entry name" value="Homeodomain-like_sf"/>
</dbReference>
<dbReference type="RefSeq" id="WP_149855235.1">
    <property type="nucleotide sequence ID" value="NZ_VUOB01000129.1"/>
</dbReference>
<dbReference type="Gene3D" id="1.10.357.10">
    <property type="entry name" value="Tetracycline Repressor, domain 2"/>
    <property type="match status" value="1"/>
</dbReference>
<evidence type="ECO:0000313" key="7">
    <source>
        <dbReference type="EMBL" id="KAA2246757.1"/>
    </source>
</evidence>
<keyword evidence="8" id="KW-1185">Reference proteome</keyword>
<dbReference type="GO" id="GO:0000976">
    <property type="term" value="F:transcription cis-regulatory region binding"/>
    <property type="evidence" value="ECO:0007669"/>
    <property type="project" value="TreeGrafter"/>
</dbReference>
<evidence type="ECO:0000256" key="1">
    <source>
        <dbReference type="ARBA" id="ARBA00022491"/>
    </source>
</evidence>
<protein>
    <submittedName>
        <fullName evidence="7">TetR/AcrR family transcriptional regulator</fullName>
    </submittedName>
</protein>
<evidence type="ECO:0000256" key="3">
    <source>
        <dbReference type="ARBA" id="ARBA00023125"/>
    </source>
</evidence>
<proteinExistence type="predicted"/>
<dbReference type="InterPro" id="IPR036271">
    <property type="entry name" value="Tet_transcr_reg_TetR-rel_C_sf"/>
</dbReference>
<dbReference type="InterPro" id="IPR001647">
    <property type="entry name" value="HTH_TetR"/>
</dbReference>
<dbReference type="AlphaFoldDB" id="A0A5B2W8S5"/>
<dbReference type="Pfam" id="PF13977">
    <property type="entry name" value="TetR_C_6"/>
    <property type="match status" value="1"/>
</dbReference>
<evidence type="ECO:0000313" key="8">
    <source>
        <dbReference type="Proteomes" id="UP000323454"/>
    </source>
</evidence>
<dbReference type="InterPro" id="IPR050109">
    <property type="entry name" value="HTH-type_TetR-like_transc_reg"/>
</dbReference>
<dbReference type="PANTHER" id="PTHR30055:SF226">
    <property type="entry name" value="HTH-TYPE TRANSCRIPTIONAL REGULATOR PKSA"/>
    <property type="match status" value="1"/>
</dbReference>
<dbReference type="Proteomes" id="UP000323454">
    <property type="component" value="Unassembled WGS sequence"/>
</dbReference>
<reference evidence="7 8" key="1">
    <citation type="submission" date="2019-09" db="EMBL/GenBank/DDBJ databases">
        <title>Goodfellowia gen. nov., a new genus of the Pseudonocardineae related to Actinoalloteichus, containing Goodfellowia coeruleoviolacea gen. nov., comb. nov. gen. nov., comb. nov.</title>
        <authorList>
            <person name="Labeda D."/>
        </authorList>
    </citation>
    <scope>NUCLEOTIDE SEQUENCE [LARGE SCALE GENOMIC DNA]</scope>
    <source>
        <strain evidence="7 8">AN110305</strain>
    </source>
</reference>
<organism evidence="7 8">
    <name type="scientific">Solihabitans fulvus</name>
    <dbReference type="NCBI Taxonomy" id="1892852"/>
    <lineage>
        <taxon>Bacteria</taxon>
        <taxon>Bacillati</taxon>
        <taxon>Actinomycetota</taxon>
        <taxon>Actinomycetes</taxon>
        <taxon>Pseudonocardiales</taxon>
        <taxon>Pseudonocardiaceae</taxon>
        <taxon>Solihabitans</taxon>
    </lineage>
</organism>
<dbReference type="OrthoDB" id="9816296at2"/>
<feature type="DNA-binding region" description="H-T-H motif" evidence="5">
    <location>
        <begin position="31"/>
        <end position="50"/>
    </location>
</feature>
<evidence type="ECO:0000256" key="4">
    <source>
        <dbReference type="ARBA" id="ARBA00023163"/>
    </source>
</evidence>
<dbReference type="EMBL" id="VUOB01000129">
    <property type="protein sequence ID" value="KAA2246757.1"/>
    <property type="molecule type" value="Genomic_DNA"/>
</dbReference>
<name>A0A5B2W8S5_9PSEU</name>
<feature type="domain" description="HTH tetR-type" evidence="6">
    <location>
        <begin position="8"/>
        <end position="68"/>
    </location>
</feature>
<keyword evidence="3 5" id="KW-0238">DNA-binding</keyword>
<dbReference type="GO" id="GO:0003700">
    <property type="term" value="F:DNA-binding transcription factor activity"/>
    <property type="evidence" value="ECO:0007669"/>
    <property type="project" value="TreeGrafter"/>
</dbReference>
<evidence type="ECO:0000256" key="2">
    <source>
        <dbReference type="ARBA" id="ARBA00023015"/>
    </source>
</evidence>
<dbReference type="SUPFAM" id="SSF48498">
    <property type="entry name" value="Tetracyclin repressor-like, C-terminal domain"/>
    <property type="match status" value="1"/>
</dbReference>
<reference evidence="7 8" key="2">
    <citation type="submission" date="2019-09" db="EMBL/GenBank/DDBJ databases">
        <authorList>
            <person name="Jin C."/>
        </authorList>
    </citation>
    <scope>NUCLEOTIDE SEQUENCE [LARGE SCALE GENOMIC DNA]</scope>
    <source>
        <strain evidence="7 8">AN110305</strain>
    </source>
</reference>
<evidence type="ECO:0000256" key="5">
    <source>
        <dbReference type="PROSITE-ProRule" id="PRU00335"/>
    </source>
</evidence>
<gene>
    <name evidence="7" type="ORF">F0L68_40535</name>
</gene>
<dbReference type="SUPFAM" id="SSF46689">
    <property type="entry name" value="Homeodomain-like"/>
    <property type="match status" value="1"/>
</dbReference>
<keyword evidence="4" id="KW-0804">Transcription</keyword>
<dbReference type="InterPro" id="IPR039538">
    <property type="entry name" value="BetI_C"/>
</dbReference>
<dbReference type="PROSITE" id="PS50977">
    <property type="entry name" value="HTH_TETR_2"/>
    <property type="match status" value="1"/>
</dbReference>
<keyword evidence="2" id="KW-0805">Transcription regulation</keyword>
<accession>A0A5B2W8S5</accession>
<comment type="caution">
    <text evidence="7">The sequence shown here is derived from an EMBL/GenBank/DDBJ whole genome shotgun (WGS) entry which is preliminary data.</text>
</comment>
<dbReference type="PANTHER" id="PTHR30055">
    <property type="entry name" value="HTH-TYPE TRANSCRIPTIONAL REGULATOR RUTR"/>
    <property type="match status" value="1"/>
</dbReference>